<dbReference type="GO" id="GO:0005737">
    <property type="term" value="C:cytoplasm"/>
    <property type="evidence" value="ECO:0007669"/>
    <property type="project" value="TreeGrafter"/>
</dbReference>
<comment type="subcellular location">
    <subcellularLocation>
        <location evidence="1">Nucleus</location>
    </subcellularLocation>
</comment>
<evidence type="ECO:0000256" key="3">
    <source>
        <dbReference type="ARBA" id="ARBA00022737"/>
    </source>
</evidence>
<feature type="domain" description="RRM" evidence="8">
    <location>
        <begin position="165"/>
        <end position="244"/>
    </location>
</feature>
<dbReference type="InterPro" id="IPR012677">
    <property type="entry name" value="Nucleotide-bd_a/b_plait_sf"/>
</dbReference>
<dbReference type="EMBL" id="KL660496">
    <property type="protein sequence ID" value="KFA66101.1"/>
    <property type="molecule type" value="Genomic_DNA"/>
</dbReference>
<dbReference type="SUPFAM" id="SSF54928">
    <property type="entry name" value="RNA-binding domain, RBD"/>
    <property type="match status" value="2"/>
</dbReference>
<dbReference type="HOGENOM" id="CLU_027727_0_0_1"/>
<evidence type="ECO:0000313" key="10">
    <source>
        <dbReference type="Proteomes" id="UP000028524"/>
    </source>
</evidence>
<dbReference type="InterPro" id="IPR000504">
    <property type="entry name" value="RRM_dom"/>
</dbReference>
<dbReference type="Proteomes" id="UP000028524">
    <property type="component" value="Unassembled WGS sequence"/>
</dbReference>
<dbReference type="InterPro" id="IPR050374">
    <property type="entry name" value="RRT5_SRSF_SR"/>
</dbReference>
<feature type="domain" description="RRM" evidence="8">
    <location>
        <begin position="353"/>
        <end position="434"/>
    </location>
</feature>
<dbReference type="GO" id="GO:0003729">
    <property type="term" value="F:mRNA binding"/>
    <property type="evidence" value="ECO:0007669"/>
    <property type="project" value="TreeGrafter"/>
</dbReference>
<keyword evidence="3" id="KW-0677">Repeat</keyword>
<dbReference type="InterPro" id="IPR035979">
    <property type="entry name" value="RBD_domain_sf"/>
</dbReference>
<keyword evidence="4 6" id="KW-0694">RNA-binding</keyword>
<evidence type="ECO:0000256" key="2">
    <source>
        <dbReference type="ARBA" id="ARBA00022664"/>
    </source>
</evidence>
<keyword evidence="10" id="KW-1185">Reference proteome</keyword>
<sequence length="701" mass="76416">MSEEAESCMVDWRKPVFPPPGESSSTSNLGDGIGVISIRKAASYEPQRSKATEFFSDEESDTEVESRDNSPGGVPLSHATMSPERMPFSSAPSPTKLPIFSNRKDGSSSNGRDGFVIESNYGGRRRSPLAAFEGRGVCFRPNKEVVMVSAKPPRVDAQSLYPATACIFVANLESRASDDELELALTKAFSRFGSVFVKIRRDGHREMPYAFCQYTSDEDAQDALEAAQGTSLLGRLLRIEMAKANLDFLVIKRSGNDISPNEAVNLLQNLREIARAARLERNIQLSLGCSPGIVITYKMFDPKREVVQTFAGDRVYRVTSFDRKLFTTGGAPVVPSQVQKDKDLMDLYDKDRRSVFIGNLPAYYPEEDLIRHAARCGTVASVAIHNKGNPFNSSVNCFAFVEFARPDSVDAMIKHFNNHTFDGERALKVKRKLSRTFETPRRPHGLNGGSGTSQYPSSSLARRANGSLYGMRGAFRSQERFSGLTPIGDADNGVCPPSGPRSMLHLDPAPRIGPLTRSEASGDAMRNTNLPMASKIEASIREETESPSSSSSASHSAPSSGPFSMDHRASGLNTNGNHFAPPMPPPPVMVPPGIAVPWAGPYNPFGYPPQYPPYMTPQATPGAYYSPMMVPPMFGPGYHDPYAVPYFMPAPTNMPAEKKENGYAQTNGKEVKASDKASDKSKGKAQAQQNESVKSESAKSQ</sequence>
<feature type="compositionally biased region" description="Low complexity" evidence="7">
    <location>
        <begin position="546"/>
        <end position="560"/>
    </location>
</feature>
<evidence type="ECO:0000256" key="4">
    <source>
        <dbReference type="ARBA" id="ARBA00022884"/>
    </source>
</evidence>
<keyword evidence="5" id="KW-0539">Nucleus</keyword>
<dbReference type="Gene3D" id="3.30.70.330">
    <property type="match status" value="2"/>
</dbReference>
<reference evidence="9 10" key="1">
    <citation type="journal article" date="2014" name="BMC Genomics">
        <title>Comparative genome sequencing reveals chemotype-specific gene clusters in the toxigenic black mold Stachybotrys.</title>
        <authorList>
            <person name="Semeiks J."/>
            <person name="Borek D."/>
            <person name="Otwinowski Z."/>
            <person name="Grishin N.V."/>
        </authorList>
    </citation>
    <scope>NUCLEOTIDE SEQUENCE [LARGE SCALE GENOMIC DNA]</scope>
    <source>
        <strain evidence="9 10">IBT 40285</strain>
    </source>
</reference>
<dbReference type="InParanoid" id="A0A084QQ66"/>
<dbReference type="STRING" id="1283841.A0A084QQ66"/>
<dbReference type="GO" id="GO:0005634">
    <property type="term" value="C:nucleus"/>
    <property type="evidence" value="ECO:0007669"/>
    <property type="project" value="UniProtKB-SubCell"/>
</dbReference>
<dbReference type="OrthoDB" id="410044at2759"/>
<keyword evidence="2" id="KW-0507">mRNA processing</keyword>
<dbReference type="GO" id="GO:0006397">
    <property type="term" value="P:mRNA processing"/>
    <property type="evidence" value="ECO:0007669"/>
    <property type="project" value="UniProtKB-KW"/>
</dbReference>
<feature type="compositionally biased region" description="Basic and acidic residues" evidence="7">
    <location>
        <begin position="669"/>
        <end position="682"/>
    </location>
</feature>
<evidence type="ECO:0000256" key="1">
    <source>
        <dbReference type="ARBA" id="ARBA00004123"/>
    </source>
</evidence>
<dbReference type="CDD" id="cd00590">
    <property type="entry name" value="RRM_SF"/>
    <property type="match status" value="1"/>
</dbReference>
<protein>
    <recommendedName>
        <fullName evidence="8">RRM domain-containing protein</fullName>
    </recommendedName>
</protein>
<dbReference type="PANTHER" id="PTHR23003:SF62">
    <property type="entry name" value="SERINE_ARGININE (SR)-TYPE SHUTTLING MRNA BINDING PROTEIN NPL3"/>
    <property type="match status" value="1"/>
</dbReference>
<name>A0A084QQ66_STAC4</name>
<accession>A0A084QQ66</accession>
<dbReference type="PANTHER" id="PTHR23003">
    <property type="entry name" value="RNA RECOGNITION MOTIF RRM DOMAIN CONTAINING PROTEIN"/>
    <property type="match status" value="1"/>
</dbReference>
<organism evidence="9 10">
    <name type="scientific">Stachybotrys chlorohalonatus (strain IBT 40285)</name>
    <dbReference type="NCBI Taxonomy" id="1283841"/>
    <lineage>
        <taxon>Eukaryota</taxon>
        <taxon>Fungi</taxon>
        <taxon>Dikarya</taxon>
        <taxon>Ascomycota</taxon>
        <taxon>Pezizomycotina</taxon>
        <taxon>Sordariomycetes</taxon>
        <taxon>Hypocreomycetidae</taxon>
        <taxon>Hypocreales</taxon>
        <taxon>Stachybotryaceae</taxon>
        <taxon>Stachybotrys</taxon>
    </lineage>
</organism>
<dbReference type="PROSITE" id="PS50102">
    <property type="entry name" value="RRM"/>
    <property type="match status" value="2"/>
</dbReference>
<evidence type="ECO:0000259" key="8">
    <source>
        <dbReference type="PROSITE" id="PS50102"/>
    </source>
</evidence>
<dbReference type="Pfam" id="PF00076">
    <property type="entry name" value="RRM_1"/>
    <property type="match status" value="2"/>
</dbReference>
<feature type="region of interest" description="Disordered" evidence="7">
    <location>
        <begin position="486"/>
        <end position="584"/>
    </location>
</feature>
<dbReference type="SMART" id="SM00360">
    <property type="entry name" value="RRM"/>
    <property type="match status" value="2"/>
</dbReference>
<evidence type="ECO:0000256" key="7">
    <source>
        <dbReference type="SAM" id="MobiDB-lite"/>
    </source>
</evidence>
<feature type="region of interest" description="Disordered" evidence="7">
    <location>
        <begin position="653"/>
        <end position="701"/>
    </location>
</feature>
<evidence type="ECO:0000256" key="6">
    <source>
        <dbReference type="PROSITE-ProRule" id="PRU00176"/>
    </source>
</evidence>
<evidence type="ECO:0000256" key="5">
    <source>
        <dbReference type="ARBA" id="ARBA00023242"/>
    </source>
</evidence>
<feature type="region of interest" description="Disordered" evidence="7">
    <location>
        <begin position="1"/>
        <end position="114"/>
    </location>
</feature>
<gene>
    <name evidence="9" type="ORF">S40285_04287</name>
</gene>
<proteinExistence type="predicted"/>
<dbReference type="AlphaFoldDB" id="A0A084QQ66"/>
<dbReference type="OMA" id="PRRNLPM"/>
<evidence type="ECO:0000313" key="9">
    <source>
        <dbReference type="EMBL" id="KFA66101.1"/>
    </source>
</evidence>
<feature type="region of interest" description="Disordered" evidence="7">
    <location>
        <begin position="438"/>
        <end position="459"/>
    </location>
</feature>